<name>A0A2H0KUI5_9BACT</name>
<gene>
    <name evidence="1" type="ORF">COV84_03740</name>
</gene>
<reference evidence="1 2" key="1">
    <citation type="submission" date="2017-09" db="EMBL/GenBank/DDBJ databases">
        <title>Depth-based differentiation of microbial function through sediment-hosted aquifers and enrichment of novel symbionts in the deep terrestrial subsurface.</title>
        <authorList>
            <person name="Probst A.J."/>
            <person name="Ladd B."/>
            <person name="Jarett J.K."/>
            <person name="Geller-Mcgrath D.E."/>
            <person name="Sieber C.M."/>
            <person name="Emerson J.B."/>
            <person name="Anantharaman K."/>
            <person name="Thomas B.C."/>
            <person name="Malmstrom R."/>
            <person name="Stieglmeier M."/>
            <person name="Klingl A."/>
            <person name="Woyke T."/>
            <person name="Ryan C.M."/>
            <person name="Banfield J.F."/>
        </authorList>
    </citation>
    <scope>NUCLEOTIDE SEQUENCE [LARGE SCALE GENOMIC DNA]</scope>
    <source>
        <strain evidence="1">CG11_big_fil_rev_8_21_14_0_20_40_15</strain>
    </source>
</reference>
<protein>
    <submittedName>
        <fullName evidence="1">Uncharacterized protein</fullName>
    </submittedName>
</protein>
<evidence type="ECO:0000313" key="1">
    <source>
        <dbReference type="EMBL" id="PIQ74965.1"/>
    </source>
</evidence>
<organism evidence="1 2">
    <name type="scientific">Candidatus Portnoybacteria bacterium CG11_big_fil_rev_8_21_14_0_20_40_15</name>
    <dbReference type="NCBI Taxonomy" id="1974817"/>
    <lineage>
        <taxon>Bacteria</taxon>
        <taxon>Candidatus Portnoyibacteriota</taxon>
    </lineage>
</organism>
<dbReference type="AlphaFoldDB" id="A0A2H0KUI5"/>
<proteinExistence type="predicted"/>
<dbReference type="Proteomes" id="UP000229317">
    <property type="component" value="Unassembled WGS sequence"/>
</dbReference>
<sequence length="231" mass="26782">MIAKKEEKLKAVELRKGGLSYSEILNLVPVAKSTLSVWLKDVGLAKKQKQHLTEKRKLAQIKAKEACRAKRIKITEEIKSIARKEISGISEREMWLIGVALYWAEGSKQKSNNVSTRTIFSNSDPLMIKLFLEWLKKFCKVSSQDIIFSVYLHESVYNRRQEILKYWSNITGYPLSQFKQVVWKKNKINTKRKNIGVNYYGLLRITISRSTNLNRKISGWIEGICQNWGVV</sequence>
<accession>A0A2H0KUI5</accession>
<evidence type="ECO:0000313" key="2">
    <source>
        <dbReference type="Proteomes" id="UP000229317"/>
    </source>
</evidence>
<comment type="caution">
    <text evidence="1">The sequence shown here is derived from an EMBL/GenBank/DDBJ whole genome shotgun (WGS) entry which is preliminary data.</text>
</comment>
<dbReference type="EMBL" id="PCVO01000056">
    <property type="protein sequence ID" value="PIQ74965.1"/>
    <property type="molecule type" value="Genomic_DNA"/>
</dbReference>